<dbReference type="KEGG" id="ehx:EMIHUDRAFT_373872"/>
<dbReference type="STRING" id="2903.R1EAK2"/>
<evidence type="ECO:0000256" key="1">
    <source>
        <dbReference type="ARBA" id="ARBA00022723"/>
    </source>
</evidence>
<dbReference type="InterPro" id="IPR036872">
    <property type="entry name" value="CH_dom_sf"/>
</dbReference>
<keyword evidence="1 4" id="KW-0479">Metal-binding</keyword>
<dbReference type="GO" id="GO:0005912">
    <property type="term" value="C:adherens junction"/>
    <property type="evidence" value="ECO:0007669"/>
    <property type="project" value="TreeGrafter"/>
</dbReference>
<dbReference type="AlphaFoldDB" id="A0A0D3JJQ5"/>
<dbReference type="Pfam" id="PF00307">
    <property type="entry name" value="CH"/>
    <property type="match status" value="1"/>
</dbReference>
<reference evidence="8" key="2">
    <citation type="submission" date="2024-10" db="UniProtKB">
        <authorList>
            <consortium name="EnsemblProtists"/>
        </authorList>
    </citation>
    <scope>IDENTIFICATION</scope>
</reference>
<dbReference type="RefSeq" id="XP_005776169.1">
    <property type="nucleotide sequence ID" value="XM_005776112.1"/>
</dbReference>
<feature type="region of interest" description="Disordered" evidence="5">
    <location>
        <begin position="24"/>
        <end position="45"/>
    </location>
</feature>
<dbReference type="PROSITE" id="PS50021">
    <property type="entry name" value="CH"/>
    <property type="match status" value="1"/>
</dbReference>
<evidence type="ECO:0000313" key="8">
    <source>
        <dbReference type="EnsemblProtists" id="EOD23740"/>
    </source>
</evidence>
<dbReference type="GeneID" id="17269287"/>
<dbReference type="GO" id="GO:0031941">
    <property type="term" value="C:filamentous actin"/>
    <property type="evidence" value="ECO:0007669"/>
    <property type="project" value="TreeGrafter"/>
</dbReference>
<evidence type="ECO:0008006" key="10">
    <source>
        <dbReference type="Google" id="ProtNLM"/>
    </source>
</evidence>
<accession>A0A0D3JJQ5</accession>
<dbReference type="PANTHER" id="PTHR24214:SF38">
    <property type="entry name" value="PDZ AND LIM DOMAIN PROTEIN ZASP-RELATED"/>
    <property type="match status" value="1"/>
</dbReference>
<dbReference type="InterPro" id="IPR001781">
    <property type="entry name" value="Znf_LIM"/>
</dbReference>
<evidence type="ECO:0000256" key="5">
    <source>
        <dbReference type="SAM" id="MobiDB-lite"/>
    </source>
</evidence>
<feature type="domain" description="Calponin-homology (CH)" evidence="6">
    <location>
        <begin position="196"/>
        <end position="316"/>
    </location>
</feature>
<organism evidence="8 9">
    <name type="scientific">Emiliania huxleyi (strain CCMP1516)</name>
    <dbReference type="NCBI Taxonomy" id="280463"/>
    <lineage>
        <taxon>Eukaryota</taxon>
        <taxon>Haptista</taxon>
        <taxon>Haptophyta</taxon>
        <taxon>Prymnesiophyceae</taxon>
        <taxon>Isochrysidales</taxon>
        <taxon>Noelaerhabdaceae</taxon>
        <taxon>Emiliania</taxon>
    </lineage>
</organism>
<dbReference type="EnsemblProtists" id="EOD23740">
    <property type="protein sequence ID" value="EOD23740"/>
    <property type="gene ID" value="EMIHUDRAFT_373872"/>
</dbReference>
<protein>
    <recommendedName>
        <fullName evidence="10">LIM zinc-binding domain-containing protein</fullName>
    </recommendedName>
</protein>
<dbReference type="InterPro" id="IPR001715">
    <property type="entry name" value="CH_dom"/>
</dbReference>
<dbReference type="PROSITE" id="PS50023">
    <property type="entry name" value="LIM_DOMAIN_2"/>
    <property type="match status" value="1"/>
</dbReference>
<evidence type="ECO:0000256" key="2">
    <source>
        <dbReference type="ARBA" id="ARBA00022833"/>
    </source>
</evidence>
<evidence type="ECO:0000256" key="3">
    <source>
        <dbReference type="ARBA" id="ARBA00023038"/>
    </source>
</evidence>
<proteinExistence type="predicted"/>
<dbReference type="GO" id="GO:0030036">
    <property type="term" value="P:actin cytoskeleton organization"/>
    <property type="evidence" value="ECO:0007669"/>
    <property type="project" value="TreeGrafter"/>
</dbReference>
<dbReference type="InterPro" id="IPR050604">
    <property type="entry name" value="PDZ-LIM_domain"/>
</dbReference>
<dbReference type="Pfam" id="PF00412">
    <property type="entry name" value="LIM"/>
    <property type="match status" value="1"/>
</dbReference>
<dbReference type="GO" id="GO:0003779">
    <property type="term" value="F:actin binding"/>
    <property type="evidence" value="ECO:0007669"/>
    <property type="project" value="TreeGrafter"/>
</dbReference>
<keyword evidence="9" id="KW-1185">Reference proteome</keyword>
<name>A0A0D3JJQ5_EMIH1</name>
<dbReference type="eggNOG" id="KOG0516">
    <property type="taxonomic scope" value="Eukaryota"/>
</dbReference>
<dbReference type="SMART" id="SM00132">
    <property type="entry name" value="LIM"/>
    <property type="match status" value="2"/>
</dbReference>
<dbReference type="SUPFAM" id="SSF57716">
    <property type="entry name" value="Glucocorticoid receptor-like (DNA-binding domain)"/>
    <property type="match status" value="1"/>
</dbReference>
<dbReference type="SUPFAM" id="SSF47576">
    <property type="entry name" value="Calponin-homology domain, CH-domain"/>
    <property type="match status" value="1"/>
</dbReference>
<evidence type="ECO:0000259" key="7">
    <source>
        <dbReference type="PROSITE" id="PS50023"/>
    </source>
</evidence>
<feature type="domain" description="LIM zinc-binding" evidence="7">
    <location>
        <begin position="50"/>
        <end position="111"/>
    </location>
</feature>
<evidence type="ECO:0000259" key="6">
    <source>
        <dbReference type="PROSITE" id="PS50021"/>
    </source>
</evidence>
<dbReference type="GO" id="GO:0001725">
    <property type="term" value="C:stress fiber"/>
    <property type="evidence" value="ECO:0007669"/>
    <property type="project" value="TreeGrafter"/>
</dbReference>
<keyword evidence="3 4" id="KW-0440">LIM domain</keyword>
<dbReference type="PaxDb" id="2903-EOD23740"/>
<evidence type="ECO:0000256" key="4">
    <source>
        <dbReference type="PROSITE-ProRule" id="PRU00125"/>
    </source>
</evidence>
<evidence type="ECO:0000313" key="9">
    <source>
        <dbReference type="Proteomes" id="UP000013827"/>
    </source>
</evidence>
<dbReference type="Gene3D" id="1.10.418.10">
    <property type="entry name" value="Calponin-like domain"/>
    <property type="match status" value="1"/>
</dbReference>
<keyword evidence="2 4" id="KW-0862">Zinc</keyword>
<sequence length="333" mass="34784">MSKFCSSCGEPARLCHCKGRPSLPNCTSGSGQAPVGPSPGRASDQRTGLPACKGCGKPVQCRTISAMGGAYHPECFKCAGCGGAFVDRAAGFVEHGGCAYHRGCFTAPARACHFCSQPLIGQAMKAAGAEFHPQCLPRCGTCGVSLEAGWYHDPSTDVRYCAAHAPRAPARGGRRAGSGTVSAAALRLPRPPAVEQLDMRHMLKWAETAAAQSDPTVHIIDWSRSFADGRAFLAILRTYFPEAVDASVLASSACAGEGSRLRAPEVRSACAHAFRLADELAGVPQLLDEGDMARNYPLPDEKSVITYVCTLWGGLARAAERTEGKAGGVSASA</sequence>
<dbReference type="HOGENOM" id="CLU_864465_0_0_1"/>
<dbReference type="Gene3D" id="2.10.110.10">
    <property type="entry name" value="Cysteine Rich Protein"/>
    <property type="match status" value="2"/>
</dbReference>
<dbReference type="CDD" id="cd09396">
    <property type="entry name" value="LIM_DA1"/>
    <property type="match status" value="1"/>
</dbReference>
<dbReference type="PANTHER" id="PTHR24214">
    <property type="entry name" value="PDZ AND LIM DOMAIN PROTEIN ZASP"/>
    <property type="match status" value="1"/>
</dbReference>
<dbReference type="eggNOG" id="KOG1703">
    <property type="taxonomic scope" value="Eukaryota"/>
</dbReference>
<dbReference type="Proteomes" id="UP000013827">
    <property type="component" value="Unassembled WGS sequence"/>
</dbReference>
<reference evidence="9" key="1">
    <citation type="journal article" date="2013" name="Nature">
        <title>Pan genome of the phytoplankton Emiliania underpins its global distribution.</title>
        <authorList>
            <person name="Read B.A."/>
            <person name="Kegel J."/>
            <person name="Klute M.J."/>
            <person name="Kuo A."/>
            <person name="Lefebvre S.C."/>
            <person name="Maumus F."/>
            <person name="Mayer C."/>
            <person name="Miller J."/>
            <person name="Monier A."/>
            <person name="Salamov A."/>
            <person name="Young J."/>
            <person name="Aguilar M."/>
            <person name="Claverie J.M."/>
            <person name="Frickenhaus S."/>
            <person name="Gonzalez K."/>
            <person name="Herman E.K."/>
            <person name="Lin Y.C."/>
            <person name="Napier J."/>
            <person name="Ogata H."/>
            <person name="Sarno A.F."/>
            <person name="Shmutz J."/>
            <person name="Schroeder D."/>
            <person name="de Vargas C."/>
            <person name="Verret F."/>
            <person name="von Dassow P."/>
            <person name="Valentin K."/>
            <person name="Van de Peer Y."/>
            <person name="Wheeler G."/>
            <person name="Dacks J.B."/>
            <person name="Delwiche C.F."/>
            <person name="Dyhrman S.T."/>
            <person name="Glockner G."/>
            <person name="John U."/>
            <person name="Richards T."/>
            <person name="Worden A.Z."/>
            <person name="Zhang X."/>
            <person name="Grigoriev I.V."/>
            <person name="Allen A.E."/>
            <person name="Bidle K."/>
            <person name="Borodovsky M."/>
            <person name="Bowler C."/>
            <person name="Brownlee C."/>
            <person name="Cock J.M."/>
            <person name="Elias M."/>
            <person name="Gladyshev V.N."/>
            <person name="Groth M."/>
            <person name="Guda C."/>
            <person name="Hadaegh A."/>
            <person name="Iglesias-Rodriguez M.D."/>
            <person name="Jenkins J."/>
            <person name="Jones B.M."/>
            <person name="Lawson T."/>
            <person name="Leese F."/>
            <person name="Lindquist E."/>
            <person name="Lobanov A."/>
            <person name="Lomsadze A."/>
            <person name="Malik S.B."/>
            <person name="Marsh M.E."/>
            <person name="Mackinder L."/>
            <person name="Mock T."/>
            <person name="Mueller-Roeber B."/>
            <person name="Pagarete A."/>
            <person name="Parker M."/>
            <person name="Probert I."/>
            <person name="Quesneville H."/>
            <person name="Raines C."/>
            <person name="Rensing S.A."/>
            <person name="Riano-Pachon D.M."/>
            <person name="Richier S."/>
            <person name="Rokitta S."/>
            <person name="Shiraiwa Y."/>
            <person name="Soanes D.M."/>
            <person name="van der Giezen M."/>
            <person name="Wahlund T.M."/>
            <person name="Williams B."/>
            <person name="Wilson W."/>
            <person name="Wolfe G."/>
            <person name="Wurch L.L."/>
        </authorList>
    </citation>
    <scope>NUCLEOTIDE SEQUENCE</scope>
</reference>
<dbReference type="GO" id="GO:0051371">
    <property type="term" value="F:muscle alpha-actinin binding"/>
    <property type="evidence" value="ECO:0007669"/>
    <property type="project" value="TreeGrafter"/>
</dbReference>
<dbReference type="GO" id="GO:0046872">
    <property type="term" value="F:metal ion binding"/>
    <property type="evidence" value="ECO:0007669"/>
    <property type="project" value="UniProtKB-KW"/>
</dbReference>